<dbReference type="Gene3D" id="3.40.30.10">
    <property type="entry name" value="Glutaredoxin"/>
    <property type="match status" value="1"/>
</dbReference>
<comment type="caution">
    <text evidence="6">The sequence shown here is derived from an EMBL/GenBank/DDBJ whole genome shotgun (WGS) entry which is preliminary data.</text>
</comment>
<dbReference type="PANTHER" id="PTHR30041">
    <property type="entry name" value="ARSENATE REDUCTASE"/>
    <property type="match status" value="1"/>
</dbReference>
<dbReference type="AlphaFoldDB" id="A0A1V2R7A5"/>
<protein>
    <recommendedName>
        <fullName evidence="4">Arsenate reductase</fullName>
        <ecNumber evidence="4">1.20.4.1</ecNumber>
    </recommendedName>
</protein>
<evidence type="ECO:0000256" key="1">
    <source>
        <dbReference type="ARBA" id="ARBA00007198"/>
    </source>
</evidence>
<dbReference type="RefSeq" id="WP_052201290.1">
    <property type="nucleotide sequence ID" value="NZ_CP097896.1"/>
</dbReference>
<comment type="similarity">
    <text evidence="1 3 4">Belongs to the ArsC family.</text>
</comment>
<accession>A0A1V2R7A5</accession>
<sequence length="130" mass="14391">MTLSSSQLYSSQPAVTIYHNPRCSKSRETLALLQEHHITPNVVLYLDTPPDAATLAQLIKQLGFTGARELMRTKEEIYQQLGLSDAALTEAQLIQAMIDNPKLIERPIVVAQGQARIGRPPEQVLEILSS</sequence>
<organism evidence="6 7">
    <name type="scientific">Pectobacterium actinidiae</name>
    <dbReference type="NCBI Taxonomy" id="1507808"/>
    <lineage>
        <taxon>Bacteria</taxon>
        <taxon>Pseudomonadati</taxon>
        <taxon>Pseudomonadota</taxon>
        <taxon>Gammaproteobacteria</taxon>
        <taxon>Enterobacterales</taxon>
        <taxon>Pectobacteriaceae</taxon>
        <taxon>Pectobacterium</taxon>
    </lineage>
</organism>
<dbReference type="EMBL" id="MPUJ01000002">
    <property type="protein sequence ID" value="ONK08323.1"/>
    <property type="molecule type" value="Genomic_DNA"/>
</dbReference>
<evidence type="ECO:0000313" key="8">
    <source>
        <dbReference type="Proteomes" id="UP001617689"/>
    </source>
</evidence>
<dbReference type="PANTHER" id="PTHR30041:SF4">
    <property type="entry name" value="ARSENATE REDUCTASE"/>
    <property type="match status" value="1"/>
</dbReference>
<dbReference type="EMBL" id="JBIXLL010000006">
    <property type="protein sequence ID" value="MFJ5429929.1"/>
    <property type="molecule type" value="Genomic_DNA"/>
</dbReference>
<dbReference type="SUPFAM" id="SSF52833">
    <property type="entry name" value="Thioredoxin-like"/>
    <property type="match status" value="1"/>
</dbReference>
<gene>
    <name evidence="5" type="primary">arsC</name>
    <name evidence="5" type="ORF">ACIPUP_12265</name>
    <name evidence="6" type="ORF">BSK71_03545</name>
</gene>
<dbReference type="EC" id="1.20.4.1" evidence="4"/>
<reference evidence="6" key="2">
    <citation type="submission" date="2016-11" db="EMBL/GenBank/DDBJ databases">
        <authorList>
            <person name="Jaros S."/>
            <person name="Januszkiewicz K."/>
            <person name="Wedrychowicz H."/>
        </authorList>
    </citation>
    <scope>NUCLEOTIDE SEQUENCE [LARGE SCALE GENOMIC DNA]</scope>
    <source>
        <strain evidence="6">ICMP 9972</strain>
    </source>
</reference>
<keyword evidence="8" id="KW-1185">Reference proteome</keyword>
<keyword evidence="2 4" id="KW-0560">Oxidoreductase</keyword>
<name>A0A1V2R7A5_9GAMM</name>
<dbReference type="OrthoDB" id="9790554at2"/>
<reference evidence="5 8" key="3">
    <citation type="submission" date="2024-10" db="EMBL/GenBank/DDBJ databases">
        <authorList>
            <person name="Lu C.-H."/>
        </authorList>
    </citation>
    <scope>NUCLEOTIDE SEQUENCE [LARGE SCALE GENOMIC DNA]</scope>
    <source>
        <strain evidence="5 8">22ZTDG03-2</strain>
    </source>
</reference>
<dbReference type="Proteomes" id="UP001617689">
    <property type="component" value="Unassembled WGS sequence"/>
</dbReference>
<evidence type="ECO:0000256" key="4">
    <source>
        <dbReference type="RuleBase" id="RU362029"/>
    </source>
</evidence>
<dbReference type="Pfam" id="PF03960">
    <property type="entry name" value="ArsC"/>
    <property type="match status" value="1"/>
</dbReference>
<dbReference type="GO" id="GO:0008794">
    <property type="term" value="F:arsenate reductase (glutaredoxin) activity"/>
    <property type="evidence" value="ECO:0007669"/>
    <property type="project" value="UniProtKB-UniRule"/>
</dbReference>
<dbReference type="Proteomes" id="UP000189286">
    <property type="component" value="Unassembled WGS sequence"/>
</dbReference>
<evidence type="ECO:0000313" key="6">
    <source>
        <dbReference type="EMBL" id="ONK08323.1"/>
    </source>
</evidence>
<dbReference type="PROSITE" id="PS51353">
    <property type="entry name" value="ARSC"/>
    <property type="match status" value="1"/>
</dbReference>
<evidence type="ECO:0000313" key="5">
    <source>
        <dbReference type="EMBL" id="MFJ5429929.1"/>
    </source>
</evidence>
<reference evidence="7" key="1">
    <citation type="submission" date="2016-11" db="EMBL/GenBank/DDBJ databases">
        <authorList>
            <person name="Panda P."/>
            <person name="Visnovsky S."/>
            <person name="Pitman A."/>
        </authorList>
    </citation>
    <scope>NUCLEOTIDE SEQUENCE [LARGE SCALE GENOMIC DNA]</scope>
    <source>
        <strain evidence="7">ICMP 9972</strain>
    </source>
</reference>
<dbReference type="CDD" id="cd03034">
    <property type="entry name" value="ArsC_ArsC"/>
    <property type="match status" value="1"/>
</dbReference>
<comment type="catalytic activity">
    <reaction evidence="4">
        <text>[glutaredoxin]-dithiol + arsenate + glutathione + H(+) = glutathionyl-S-S-[glutaredoxin] + arsenite + H2O</text>
        <dbReference type="Rhea" id="RHEA:22016"/>
        <dbReference type="Rhea" id="RHEA-COMP:10729"/>
        <dbReference type="Rhea" id="RHEA-COMP:17668"/>
        <dbReference type="ChEBI" id="CHEBI:15377"/>
        <dbReference type="ChEBI" id="CHEBI:15378"/>
        <dbReference type="ChEBI" id="CHEBI:29242"/>
        <dbReference type="ChEBI" id="CHEBI:29950"/>
        <dbReference type="ChEBI" id="CHEBI:48597"/>
        <dbReference type="ChEBI" id="CHEBI:57925"/>
        <dbReference type="ChEBI" id="CHEBI:146199"/>
        <dbReference type="EC" id="1.20.4.1"/>
    </reaction>
</comment>
<dbReference type="NCBIfam" id="TIGR00014">
    <property type="entry name" value="arsC"/>
    <property type="match status" value="1"/>
</dbReference>
<proteinExistence type="inferred from homology"/>
<evidence type="ECO:0000313" key="7">
    <source>
        <dbReference type="Proteomes" id="UP000189286"/>
    </source>
</evidence>
<dbReference type="InterPro" id="IPR006660">
    <property type="entry name" value="Arsenate_reductase-like"/>
</dbReference>
<dbReference type="InterPro" id="IPR006659">
    <property type="entry name" value="Arsenate_reductase"/>
</dbReference>
<evidence type="ECO:0000256" key="3">
    <source>
        <dbReference type="PROSITE-ProRule" id="PRU01282"/>
    </source>
</evidence>
<evidence type="ECO:0000256" key="2">
    <source>
        <dbReference type="ARBA" id="ARBA00023002"/>
    </source>
</evidence>
<dbReference type="InterPro" id="IPR036249">
    <property type="entry name" value="Thioredoxin-like_sf"/>
</dbReference>